<name>A0ACC3Z0B9_COLTU</name>
<evidence type="ECO:0000313" key="1">
    <source>
        <dbReference type="EMBL" id="KAL0937543.1"/>
    </source>
</evidence>
<dbReference type="EMBL" id="VUJX02000004">
    <property type="protein sequence ID" value="KAL0937543.1"/>
    <property type="molecule type" value="Genomic_DNA"/>
</dbReference>
<evidence type="ECO:0000313" key="2">
    <source>
        <dbReference type="Proteomes" id="UP000805649"/>
    </source>
</evidence>
<protein>
    <submittedName>
        <fullName evidence="1">Uncharacterized protein</fullName>
    </submittedName>
</protein>
<sequence>MIADCGLRHRCSMPSRCLSCLSSNASAKIPCILHSHVRVTLFEGLKTAAFGRDQSLHYVGTASLNFANHSHPIFEST</sequence>
<reference evidence="1 2" key="1">
    <citation type="journal article" date="2020" name="Phytopathology">
        <title>Genome Sequence Resources of Colletotrichum truncatum, C. plurivorum, C. musicola, and C. sojae: Four Species Pathogenic to Soybean (Glycine max).</title>
        <authorList>
            <person name="Rogerio F."/>
            <person name="Boufleur T.R."/>
            <person name="Ciampi-Guillardi M."/>
            <person name="Sukno S.A."/>
            <person name="Thon M.R."/>
            <person name="Massola Junior N.S."/>
            <person name="Baroncelli R."/>
        </authorList>
    </citation>
    <scope>NUCLEOTIDE SEQUENCE [LARGE SCALE GENOMIC DNA]</scope>
    <source>
        <strain evidence="1 2">CMES1059</strain>
    </source>
</reference>
<organism evidence="1 2">
    <name type="scientific">Colletotrichum truncatum</name>
    <name type="common">Anthracnose fungus</name>
    <name type="synonym">Colletotrichum capsici</name>
    <dbReference type="NCBI Taxonomy" id="5467"/>
    <lineage>
        <taxon>Eukaryota</taxon>
        <taxon>Fungi</taxon>
        <taxon>Dikarya</taxon>
        <taxon>Ascomycota</taxon>
        <taxon>Pezizomycotina</taxon>
        <taxon>Sordariomycetes</taxon>
        <taxon>Hypocreomycetidae</taxon>
        <taxon>Glomerellales</taxon>
        <taxon>Glomerellaceae</taxon>
        <taxon>Colletotrichum</taxon>
        <taxon>Colletotrichum truncatum species complex</taxon>
    </lineage>
</organism>
<proteinExistence type="predicted"/>
<accession>A0ACC3Z0B9</accession>
<comment type="caution">
    <text evidence="1">The sequence shown here is derived from an EMBL/GenBank/DDBJ whole genome shotgun (WGS) entry which is preliminary data.</text>
</comment>
<dbReference type="Proteomes" id="UP000805649">
    <property type="component" value="Unassembled WGS sequence"/>
</dbReference>
<keyword evidence="2" id="KW-1185">Reference proteome</keyword>
<gene>
    <name evidence="1" type="ORF">CTRU02_207274</name>
</gene>